<keyword evidence="1" id="KW-0812">Transmembrane</keyword>
<evidence type="ECO:0000313" key="4">
    <source>
        <dbReference type="Proteomes" id="UP000252995"/>
    </source>
</evidence>
<feature type="transmembrane region" description="Helical" evidence="1">
    <location>
        <begin position="212"/>
        <end position="234"/>
    </location>
</feature>
<dbReference type="GO" id="GO:0016020">
    <property type="term" value="C:membrane"/>
    <property type="evidence" value="ECO:0007669"/>
    <property type="project" value="InterPro"/>
</dbReference>
<keyword evidence="1" id="KW-1133">Transmembrane helix</keyword>
<evidence type="ECO:0000313" key="3">
    <source>
        <dbReference type="EMBL" id="RBP25587.1"/>
    </source>
</evidence>
<feature type="transmembrane region" description="Helical" evidence="1">
    <location>
        <begin position="123"/>
        <end position="141"/>
    </location>
</feature>
<dbReference type="SUPFAM" id="SSF103481">
    <property type="entry name" value="Multidrug resistance efflux transporter EmrE"/>
    <property type="match status" value="2"/>
</dbReference>
<feature type="transmembrane region" description="Helical" evidence="1">
    <location>
        <begin position="241"/>
        <end position="261"/>
    </location>
</feature>
<feature type="domain" description="EamA" evidence="2">
    <location>
        <begin position="153"/>
        <end position="279"/>
    </location>
</feature>
<dbReference type="OrthoDB" id="5810973at2"/>
<keyword evidence="1" id="KW-0472">Membrane</keyword>
<feature type="domain" description="EamA" evidence="2">
    <location>
        <begin position="12"/>
        <end position="138"/>
    </location>
</feature>
<protein>
    <submittedName>
        <fullName evidence="3">Threonine/homoserine efflux transporter RhtA</fullName>
    </submittedName>
</protein>
<feature type="transmembrane region" description="Helical" evidence="1">
    <location>
        <begin position="68"/>
        <end position="88"/>
    </location>
</feature>
<organism evidence="3 4">
    <name type="scientific">Marinobacter pelagius</name>
    <dbReference type="NCBI Taxonomy" id="379482"/>
    <lineage>
        <taxon>Bacteria</taxon>
        <taxon>Pseudomonadati</taxon>
        <taxon>Pseudomonadota</taxon>
        <taxon>Gammaproteobacteria</taxon>
        <taxon>Pseudomonadales</taxon>
        <taxon>Marinobacteraceae</taxon>
        <taxon>Marinobacter</taxon>
    </lineage>
</organism>
<dbReference type="AlphaFoldDB" id="A0A366GGU1"/>
<gene>
    <name evidence="3" type="ORF">DET50_1221</name>
</gene>
<dbReference type="Proteomes" id="UP000252995">
    <property type="component" value="Unassembled WGS sequence"/>
</dbReference>
<proteinExistence type="predicted"/>
<feature type="transmembrane region" description="Helical" evidence="1">
    <location>
        <begin position="39"/>
        <end position="56"/>
    </location>
</feature>
<evidence type="ECO:0000256" key="1">
    <source>
        <dbReference type="SAM" id="Phobius"/>
    </source>
</evidence>
<name>A0A366GGU1_9GAMM</name>
<dbReference type="EMBL" id="QNRO01000022">
    <property type="protein sequence ID" value="RBP25587.1"/>
    <property type="molecule type" value="Genomic_DNA"/>
</dbReference>
<comment type="caution">
    <text evidence="3">The sequence shown here is derived from an EMBL/GenBank/DDBJ whole genome shotgun (WGS) entry which is preliminary data.</text>
</comment>
<dbReference type="PANTHER" id="PTHR22911">
    <property type="entry name" value="ACYL-MALONYL CONDENSING ENZYME-RELATED"/>
    <property type="match status" value="1"/>
</dbReference>
<reference evidence="3 4" key="1">
    <citation type="submission" date="2018-06" db="EMBL/GenBank/DDBJ databases">
        <title>Freshwater and sediment microbial communities from various areas in North America, analyzing microbe dynamics in response to fracking.</title>
        <authorList>
            <person name="Lamendella R."/>
        </authorList>
    </citation>
    <scope>NUCLEOTIDE SEQUENCE [LARGE SCALE GENOMIC DNA]</scope>
    <source>
        <strain evidence="3 4">114J</strain>
    </source>
</reference>
<feature type="transmembrane region" description="Helical" evidence="1">
    <location>
        <begin position="153"/>
        <end position="170"/>
    </location>
</feature>
<dbReference type="RefSeq" id="WP_113863729.1">
    <property type="nucleotide sequence ID" value="NZ_QNRO01000022.1"/>
</dbReference>
<dbReference type="Gene3D" id="1.10.3730.20">
    <property type="match status" value="1"/>
</dbReference>
<sequence>MNSVSGSGVFLLSAALSAIFMGTIGAISFYAGAGAETVTFYRLFIGALLVAVYLLATRQHSKVLIWPGAKVLVTGAFLAGFVMFYILAMGYTSMANAVMVMYLAPVTASVIAHFFLGERLTTASVGLIGLALLGFAMMMEFNFNLSGRAEEAIGLAYALCAMLCYVAFMLTNRMIDDRIHVVTRSGYQMLAGALCMLPLMLREGEAIAAAQWSWLIAAGVIPGFLAIMLAVIALRSLPAATFGTLAYLEPITVVALAWVLFDQTLNGLQLSGCALIILAGIAQALLLNRRPLPERAVPVTSLAGFSAAIPCAPQTAPPRQHRCETGPH</sequence>
<dbReference type="InterPro" id="IPR037185">
    <property type="entry name" value="EmrE-like"/>
</dbReference>
<dbReference type="Pfam" id="PF00892">
    <property type="entry name" value="EamA"/>
    <property type="match status" value="2"/>
</dbReference>
<feature type="transmembrane region" description="Helical" evidence="1">
    <location>
        <begin position="94"/>
        <end position="116"/>
    </location>
</feature>
<dbReference type="InterPro" id="IPR000620">
    <property type="entry name" value="EamA_dom"/>
</dbReference>
<feature type="transmembrane region" description="Helical" evidence="1">
    <location>
        <begin position="9"/>
        <end position="33"/>
    </location>
</feature>
<feature type="transmembrane region" description="Helical" evidence="1">
    <location>
        <begin position="267"/>
        <end position="287"/>
    </location>
</feature>
<evidence type="ECO:0000259" key="2">
    <source>
        <dbReference type="Pfam" id="PF00892"/>
    </source>
</evidence>
<accession>A0A366GGU1</accession>
<dbReference type="PANTHER" id="PTHR22911:SF79">
    <property type="entry name" value="MOBA-LIKE NTP TRANSFERASE DOMAIN-CONTAINING PROTEIN"/>
    <property type="match status" value="1"/>
</dbReference>